<gene>
    <name evidence="2" type="ORF">TSAR_007004</name>
</gene>
<evidence type="ECO:0000313" key="3">
    <source>
        <dbReference type="Proteomes" id="UP000215335"/>
    </source>
</evidence>
<sequence length="121" mass="13648">MKALASPMGKEYWRGCLLTRKIASYPVACVEILPMSNHEGATRAVLCFLGVWPDIKRKNLISRTRFLLPTLIMLYFAIIPQTTMAIKVWGDLNAVLEVLTISDISIAIALFKMLGLWHNKD</sequence>
<feature type="non-terminal residue" evidence="2">
    <location>
        <position position="121"/>
    </location>
</feature>
<feature type="transmembrane region" description="Helical" evidence="1">
    <location>
        <begin position="66"/>
        <end position="86"/>
    </location>
</feature>
<dbReference type="OrthoDB" id="6617147at2759"/>
<proteinExistence type="predicted"/>
<name>A0A232F8I1_9HYME</name>
<evidence type="ECO:0000313" key="2">
    <source>
        <dbReference type="EMBL" id="OXU26753.1"/>
    </source>
</evidence>
<evidence type="ECO:0000256" key="1">
    <source>
        <dbReference type="SAM" id="Phobius"/>
    </source>
</evidence>
<keyword evidence="1" id="KW-0812">Transmembrane</keyword>
<keyword evidence="3" id="KW-1185">Reference proteome</keyword>
<keyword evidence="1" id="KW-0472">Membrane</keyword>
<feature type="transmembrane region" description="Helical" evidence="1">
    <location>
        <begin position="98"/>
        <end position="117"/>
    </location>
</feature>
<comment type="caution">
    <text evidence="2">The sequence shown here is derived from an EMBL/GenBank/DDBJ whole genome shotgun (WGS) entry which is preliminary data.</text>
</comment>
<dbReference type="Proteomes" id="UP000215335">
    <property type="component" value="Unassembled WGS sequence"/>
</dbReference>
<organism evidence="2 3">
    <name type="scientific">Trichomalopsis sarcophagae</name>
    <dbReference type="NCBI Taxonomy" id="543379"/>
    <lineage>
        <taxon>Eukaryota</taxon>
        <taxon>Metazoa</taxon>
        <taxon>Ecdysozoa</taxon>
        <taxon>Arthropoda</taxon>
        <taxon>Hexapoda</taxon>
        <taxon>Insecta</taxon>
        <taxon>Pterygota</taxon>
        <taxon>Neoptera</taxon>
        <taxon>Endopterygota</taxon>
        <taxon>Hymenoptera</taxon>
        <taxon>Apocrita</taxon>
        <taxon>Proctotrupomorpha</taxon>
        <taxon>Chalcidoidea</taxon>
        <taxon>Pteromalidae</taxon>
        <taxon>Pteromalinae</taxon>
        <taxon>Trichomalopsis</taxon>
    </lineage>
</organism>
<keyword evidence="1" id="KW-1133">Transmembrane helix</keyword>
<dbReference type="AlphaFoldDB" id="A0A232F8I1"/>
<reference evidence="2 3" key="1">
    <citation type="journal article" date="2017" name="Curr. Biol.">
        <title>The Evolution of Venom by Co-option of Single-Copy Genes.</title>
        <authorList>
            <person name="Martinson E.O."/>
            <person name="Mrinalini"/>
            <person name="Kelkar Y.D."/>
            <person name="Chang C.H."/>
            <person name="Werren J.H."/>
        </authorList>
    </citation>
    <scope>NUCLEOTIDE SEQUENCE [LARGE SCALE GENOMIC DNA]</scope>
    <source>
        <strain evidence="2 3">Alberta</strain>
        <tissue evidence="2">Whole body</tissue>
    </source>
</reference>
<protein>
    <submittedName>
        <fullName evidence="2">Uncharacterized protein</fullName>
    </submittedName>
</protein>
<accession>A0A232F8I1</accession>
<dbReference type="EMBL" id="NNAY01000735">
    <property type="protein sequence ID" value="OXU26753.1"/>
    <property type="molecule type" value="Genomic_DNA"/>
</dbReference>